<dbReference type="AlphaFoldDB" id="A0A2N1PLE8"/>
<comment type="caution">
    <text evidence="1">The sequence shown here is derived from an EMBL/GenBank/DDBJ whole genome shotgun (WGS) entry which is preliminary data.</text>
</comment>
<proteinExistence type="predicted"/>
<evidence type="ECO:0000313" key="2">
    <source>
        <dbReference type="Proteomes" id="UP000233256"/>
    </source>
</evidence>
<name>A0A2N1PLE8_9BACT</name>
<accession>A0A2N1PLE8</accession>
<protein>
    <submittedName>
        <fullName evidence="1">Uncharacterized protein</fullName>
    </submittedName>
</protein>
<reference evidence="1 2" key="1">
    <citation type="journal article" date="2017" name="ISME J.">
        <title>Potential for microbial H2 and metal transformations associated with novel bacteria and archaea in deep terrestrial subsurface sediments.</title>
        <authorList>
            <person name="Hernsdorf A.W."/>
            <person name="Amano Y."/>
            <person name="Miyakawa K."/>
            <person name="Ise K."/>
            <person name="Suzuki Y."/>
            <person name="Anantharaman K."/>
            <person name="Probst A."/>
            <person name="Burstein D."/>
            <person name="Thomas B.C."/>
            <person name="Banfield J.F."/>
        </authorList>
    </citation>
    <scope>NUCLEOTIDE SEQUENCE [LARGE SCALE GENOMIC DNA]</scope>
    <source>
        <strain evidence="1">HGW-Wallbacteria-1</strain>
    </source>
</reference>
<organism evidence="1 2">
    <name type="scientific">Candidatus Wallbacteria bacterium HGW-Wallbacteria-1</name>
    <dbReference type="NCBI Taxonomy" id="2013854"/>
    <lineage>
        <taxon>Bacteria</taxon>
        <taxon>Candidatus Walliibacteriota</taxon>
    </lineage>
</organism>
<gene>
    <name evidence="1" type="ORF">CVV64_15760</name>
</gene>
<dbReference type="EMBL" id="PGXC01000024">
    <property type="protein sequence ID" value="PKK89161.1"/>
    <property type="molecule type" value="Genomic_DNA"/>
</dbReference>
<evidence type="ECO:0000313" key="1">
    <source>
        <dbReference type="EMBL" id="PKK89161.1"/>
    </source>
</evidence>
<sequence>MEICRITPMNIRVKKHFCQTQPRPIKTQTLTQVSGYSFVKEQSSSCTSAQMTEIVYFNSQPEGQEKAVVKAMLEALILRHEARRRQKV</sequence>
<dbReference type="Proteomes" id="UP000233256">
    <property type="component" value="Unassembled WGS sequence"/>
</dbReference>